<evidence type="ECO:0000256" key="1">
    <source>
        <dbReference type="SAM" id="SignalP"/>
    </source>
</evidence>
<dbReference type="RefSeq" id="WP_244034591.1">
    <property type="nucleotide sequence ID" value="NZ_JAAECS010000005.1"/>
</dbReference>
<comment type="caution">
    <text evidence="2">The sequence shown here is derived from an EMBL/GenBank/DDBJ whole genome shotgun (WGS) entry which is preliminary data.</text>
</comment>
<keyword evidence="1" id="KW-0732">Signal</keyword>
<reference evidence="2 3" key="1">
    <citation type="journal article" date="2022" name="Microbiol. Res.">
        <title>Comparative genome analysis, predicted lifestyle and antimicrobial strategies of Lactococcus carnosus and Lactococcus paracarnosus isolated from meat.</title>
        <authorList>
            <person name="Werum V."/>
            <person name="Ehrmann M."/>
            <person name="Vogel R."/>
            <person name="Hilgarth M."/>
        </authorList>
    </citation>
    <scope>NUCLEOTIDE SEQUENCE [LARGE SCALE GENOMIC DNA]</scope>
    <source>
        <strain evidence="2 3">TMW22177</strain>
    </source>
</reference>
<keyword evidence="3" id="KW-1185">Reference proteome</keyword>
<dbReference type="SUPFAM" id="SSF54001">
    <property type="entry name" value="Cysteine proteinases"/>
    <property type="match status" value="1"/>
</dbReference>
<protein>
    <submittedName>
        <fullName evidence="2">Uncharacterized protein</fullName>
    </submittedName>
</protein>
<dbReference type="InterPro" id="IPR024453">
    <property type="entry name" value="Peptidase_C92"/>
</dbReference>
<dbReference type="Proteomes" id="UP001522450">
    <property type="component" value="Unassembled WGS sequence"/>
</dbReference>
<name>A0ABT0ATD5_9LACT</name>
<dbReference type="Pfam" id="PF05708">
    <property type="entry name" value="Peptidase_C92"/>
    <property type="match status" value="1"/>
</dbReference>
<dbReference type="EMBL" id="JAAECS010000005">
    <property type="protein sequence ID" value="MCJ1989872.1"/>
    <property type="molecule type" value="Genomic_DNA"/>
</dbReference>
<evidence type="ECO:0000313" key="2">
    <source>
        <dbReference type="EMBL" id="MCJ1989872.1"/>
    </source>
</evidence>
<organism evidence="2 3">
    <name type="scientific">Pseudolactococcus carnosus</name>
    <dbReference type="NCBI Taxonomy" id="2749961"/>
    <lineage>
        <taxon>Bacteria</taxon>
        <taxon>Bacillati</taxon>
        <taxon>Bacillota</taxon>
        <taxon>Bacilli</taxon>
        <taxon>Lactobacillales</taxon>
        <taxon>Streptococcaceae</taxon>
        <taxon>Pseudolactococcus</taxon>
    </lineage>
</organism>
<sequence>MKKKMMLLLIGLICLSCAIQTVHSETMTNQGKLKASLSQTEEGALKERFSKLRKKIVTTYNLTYEGFVKEFIYMKECEPSLSVADYASRYNGLIGKTGRSIGDRSWRRNIGTDVKNLTFKSVPNYDTYGLLDMGLRKGDIIYEGNGGNTFTGHTAMVDDIVTETHLIEGKKKTFTYVRLIDAMTDGVVYSVLDDTRAEKQNSVVLRPKEVTAQQMRQAFSFVKSQLGKPYNLNIGNRNASRNRKDWYCSVLLWAAYKDIGLDIESRANGAWYNEPGVTPRDIRYSSAVAVFDHKFKLSNRNDVKNLTISEKSNRANNEDLAYEKSNPNYYRLYNNYYVLEKQKDGKYRAQTSLYLGGDYYRSADRHLLGGLYEIEMTASAKAHFKGYNYNVGRNRDANYAFQWINYWSTSDISIIYSDDITLDILTLNYKEGKVVKEKNKHGVVTNVVKREEPFSTSKPDYVKNLTISETGKRANNEDLEYEKSNPNYYRLYNNYYVLEKQKDGKYRAQTSLFLGGSWQWPATYNLLGGLDSIEMTASAKTHFKGYNYNVGRNRDANYAFQWINYWSTSDISIIYSDDITLDILTLNYKEGKVVKEKNKHGVVTNVVKREEPFSTSKPDYVKNLTISEKSNRANNEDLAYEKSNPNYYRLYNNYYVLEKQKDGKYRAQTSLYLGGDYYRSADRHLLGGLYEIEMTASAKAHFKGYNYNVGRNRDANYAFQWINYWSTSEISIIYSENIKADVMSLNEGKAEVSQGLNDKGQEVSRVS</sequence>
<accession>A0ABT0ATD5</accession>
<gene>
    <name evidence="2" type="ORF">GYN21_06495</name>
</gene>
<dbReference type="InterPro" id="IPR038765">
    <property type="entry name" value="Papain-like_cys_pep_sf"/>
</dbReference>
<feature type="chain" id="PRO_5047055694" evidence="1">
    <location>
        <begin position="25"/>
        <end position="767"/>
    </location>
</feature>
<proteinExistence type="predicted"/>
<dbReference type="Gene3D" id="3.90.1720.10">
    <property type="entry name" value="endopeptidase domain like (from Nostoc punctiforme)"/>
    <property type="match status" value="1"/>
</dbReference>
<evidence type="ECO:0000313" key="3">
    <source>
        <dbReference type="Proteomes" id="UP001522450"/>
    </source>
</evidence>
<feature type="signal peptide" evidence="1">
    <location>
        <begin position="1"/>
        <end position="24"/>
    </location>
</feature>